<keyword evidence="2" id="KW-1185">Reference proteome</keyword>
<organism evidence="1 2">
    <name type="scientific">Desemzia incerta</name>
    <dbReference type="NCBI Taxonomy" id="82801"/>
    <lineage>
        <taxon>Bacteria</taxon>
        <taxon>Bacillati</taxon>
        <taxon>Bacillota</taxon>
        <taxon>Bacilli</taxon>
        <taxon>Lactobacillales</taxon>
        <taxon>Carnobacteriaceae</taxon>
        <taxon>Desemzia</taxon>
    </lineage>
</organism>
<evidence type="ECO:0008006" key="3">
    <source>
        <dbReference type="Google" id="ProtNLM"/>
    </source>
</evidence>
<dbReference type="RefSeq" id="WP_092479553.1">
    <property type="nucleotide sequence ID" value="NZ_FOXW01000001.1"/>
</dbReference>
<dbReference type="AlphaFoldDB" id="A0A1I5VE48"/>
<protein>
    <recommendedName>
        <fullName evidence="3">Glycosyl transferase family 8</fullName>
    </recommendedName>
</protein>
<proteinExistence type="predicted"/>
<dbReference type="OrthoDB" id="1910631at2"/>
<name>A0A1I5VE48_9LACT</name>
<dbReference type="InterPro" id="IPR046733">
    <property type="entry name" value="DUF6625"/>
</dbReference>
<dbReference type="EMBL" id="FOXW01000001">
    <property type="protein sequence ID" value="SFQ05745.1"/>
    <property type="molecule type" value="Genomic_DNA"/>
</dbReference>
<accession>A0A1I5VE48</accession>
<evidence type="ECO:0000313" key="1">
    <source>
        <dbReference type="EMBL" id="SFQ05745.1"/>
    </source>
</evidence>
<reference evidence="1 2" key="1">
    <citation type="submission" date="2016-10" db="EMBL/GenBank/DDBJ databases">
        <authorList>
            <person name="de Groot N.N."/>
        </authorList>
    </citation>
    <scope>NUCLEOTIDE SEQUENCE [LARGE SCALE GENOMIC DNA]</scope>
    <source>
        <strain evidence="1 2">DSM 20581</strain>
    </source>
</reference>
<dbReference type="STRING" id="82801.SAMN04488506_0496"/>
<dbReference type="Pfam" id="PF20330">
    <property type="entry name" value="DUF6625"/>
    <property type="match status" value="1"/>
</dbReference>
<dbReference type="Proteomes" id="UP000199136">
    <property type="component" value="Unassembled WGS sequence"/>
</dbReference>
<gene>
    <name evidence="1" type="ORF">SAMN04488506_0496</name>
</gene>
<sequence length="309" mass="36723">MKKIGLIVPYFGEFPNYFDLFLKSCAFNPSIDWLIFTDNEVEELPSNVKIVSMTFDQLKSLISYKLNTSAALLDPYKLCDYKPAYGKIFADYLEEYDFWGHCDIDLIFGNLRQFITEEILTEYDKIFMDGHLILYRNTKKVNHSFDLIGDKDTSFRYCIQVLEVMYFDEWGINLLYEKYGLRQYNNPRYADILPQSPYFRNVLFGDDQHHKNQFFQWRNGHVYKCWEENGEIQQREYSYIHLQKRAFPTPPSSLTKEEAFVISAYGFYSSNETVEINKANYKQAFQYHVKRLKGITPIKVKRTLKGLML</sequence>
<evidence type="ECO:0000313" key="2">
    <source>
        <dbReference type="Proteomes" id="UP000199136"/>
    </source>
</evidence>